<sequence length="460" mass="47674">MPDLPSPPPSPAPPGGVPPRGDVLELAPLRGLRYADEGDLVTAPPFDIALALAPPYDMLNAAALAALIEAEPRNAVRLTVPPAANGASGSMSALSGPDRYRTAAATLHRWIATGVLVRDPEPVLYVYEQTGLDGERQRGLIGALRLPRTPGGVVRAHEDVADTPVADRAALMAATRANLEPIFLLYQGGSGTDRGAAGQAVDTAADSARGLLVEAVTADGTTHRLWAIADPEVHAAIAADLAGRSALIADGHHRYAAYQRLRGELGGADPWAGYGLAMLVDSDTSPPHLRAIHRVLPGLDARMAARAAAKTADVEALPGGPDDPGSVEGAVERLHAAAHGPALLLGGAGRWWLLHGFGPDRLAAAMPGHSPRWRTLPTAVLDGVLLPAWGITEDSAVLVHDSPSEAAARTGPRDSVVVVPPLTVDEVYAITAGGELTPRKSTSFGPKPRTGLVLRADDDT</sequence>
<organism evidence="2 3">
    <name type="scientific">Murinocardiopsis flavida</name>
    <dbReference type="NCBI Taxonomy" id="645275"/>
    <lineage>
        <taxon>Bacteria</taxon>
        <taxon>Bacillati</taxon>
        <taxon>Actinomycetota</taxon>
        <taxon>Actinomycetes</taxon>
        <taxon>Streptosporangiales</taxon>
        <taxon>Nocardiopsidaceae</taxon>
        <taxon>Murinocardiopsis</taxon>
    </lineage>
</organism>
<dbReference type="Pfam" id="PF06245">
    <property type="entry name" value="DUF1015"/>
    <property type="match status" value="1"/>
</dbReference>
<evidence type="ECO:0000313" key="2">
    <source>
        <dbReference type="EMBL" id="PSK91740.1"/>
    </source>
</evidence>
<dbReference type="AlphaFoldDB" id="A0A2P8D3E1"/>
<reference evidence="2 3" key="1">
    <citation type="submission" date="2018-03" db="EMBL/GenBank/DDBJ databases">
        <title>Genomic Encyclopedia of Archaeal and Bacterial Type Strains, Phase II (KMG-II): from individual species to whole genera.</title>
        <authorList>
            <person name="Goeker M."/>
        </authorList>
    </citation>
    <scope>NUCLEOTIDE SEQUENCE [LARGE SCALE GENOMIC DNA]</scope>
    <source>
        <strain evidence="2 3">DSM 45312</strain>
    </source>
</reference>
<accession>A0A2P8D3E1</accession>
<feature type="region of interest" description="Disordered" evidence="1">
    <location>
        <begin position="438"/>
        <end position="460"/>
    </location>
</feature>
<dbReference type="PANTHER" id="PTHR36454:SF1">
    <property type="entry name" value="DUF1015 DOMAIN-CONTAINING PROTEIN"/>
    <property type="match status" value="1"/>
</dbReference>
<keyword evidence="3" id="KW-1185">Reference proteome</keyword>
<evidence type="ECO:0000256" key="1">
    <source>
        <dbReference type="SAM" id="MobiDB-lite"/>
    </source>
</evidence>
<name>A0A2P8D3E1_9ACTN</name>
<dbReference type="Proteomes" id="UP000240542">
    <property type="component" value="Unassembled WGS sequence"/>
</dbReference>
<protein>
    <submittedName>
        <fullName evidence="2">Uncharacterized protein (DUF1015 family)</fullName>
    </submittedName>
</protein>
<dbReference type="InterPro" id="IPR008323">
    <property type="entry name" value="UCP033563"/>
</dbReference>
<feature type="compositionally biased region" description="Pro residues" evidence="1">
    <location>
        <begin position="1"/>
        <end position="17"/>
    </location>
</feature>
<proteinExistence type="predicted"/>
<gene>
    <name evidence="2" type="ORF">CLV63_11921</name>
</gene>
<feature type="region of interest" description="Disordered" evidence="1">
    <location>
        <begin position="1"/>
        <end position="21"/>
    </location>
</feature>
<comment type="caution">
    <text evidence="2">The sequence shown here is derived from an EMBL/GenBank/DDBJ whole genome shotgun (WGS) entry which is preliminary data.</text>
</comment>
<dbReference type="PANTHER" id="PTHR36454">
    <property type="entry name" value="LMO2823 PROTEIN"/>
    <property type="match status" value="1"/>
</dbReference>
<dbReference type="EMBL" id="PYGA01000019">
    <property type="protein sequence ID" value="PSK91740.1"/>
    <property type="molecule type" value="Genomic_DNA"/>
</dbReference>
<evidence type="ECO:0000313" key="3">
    <source>
        <dbReference type="Proteomes" id="UP000240542"/>
    </source>
</evidence>